<evidence type="ECO:0000313" key="5">
    <source>
        <dbReference type="Proteomes" id="UP001054837"/>
    </source>
</evidence>
<feature type="compositionally biased region" description="Basic residues" evidence="2">
    <location>
        <begin position="51"/>
        <end position="61"/>
    </location>
</feature>
<keyword evidence="1" id="KW-0479">Metal-binding</keyword>
<protein>
    <recommendedName>
        <fullName evidence="3">C2H2-type domain-containing protein</fullName>
    </recommendedName>
</protein>
<feature type="compositionally biased region" description="Basic and acidic residues" evidence="2">
    <location>
        <begin position="932"/>
        <end position="943"/>
    </location>
</feature>
<feature type="domain" description="C2H2-type" evidence="3">
    <location>
        <begin position="29"/>
        <end position="57"/>
    </location>
</feature>
<dbReference type="Proteomes" id="UP001054837">
    <property type="component" value="Unassembled WGS sequence"/>
</dbReference>
<feature type="region of interest" description="Disordered" evidence="2">
    <location>
        <begin position="916"/>
        <end position="1045"/>
    </location>
</feature>
<dbReference type="PROSITE" id="PS50157">
    <property type="entry name" value="ZINC_FINGER_C2H2_2"/>
    <property type="match status" value="3"/>
</dbReference>
<feature type="compositionally biased region" description="Low complexity" evidence="2">
    <location>
        <begin position="1559"/>
        <end position="1577"/>
    </location>
</feature>
<feature type="region of interest" description="Disordered" evidence="2">
    <location>
        <begin position="583"/>
        <end position="618"/>
    </location>
</feature>
<dbReference type="PROSITE" id="PS00028">
    <property type="entry name" value="ZINC_FINGER_C2H2_1"/>
    <property type="match status" value="4"/>
</dbReference>
<feature type="region of interest" description="Disordered" evidence="2">
    <location>
        <begin position="732"/>
        <end position="758"/>
    </location>
</feature>
<feature type="compositionally biased region" description="Polar residues" evidence="2">
    <location>
        <begin position="447"/>
        <end position="463"/>
    </location>
</feature>
<dbReference type="EMBL" id="BPLQ01004537">
    <property type="protein sequence ID" value="GIY08653.1"/>
    <property type="molecule type" value="Genomic_DNA"/>
</dbReference>
<keyword evidence="1" id="KW-0863">Zinc-finger</keyword>
<feature type="compositionally biased region" description="Polar residues" evidence="2">
    <location>
        <begin position="1451"/>
        <end position="1462"/>
    </location>
</feature>
<feature type="compositionally biased region" description="Polar residues" evidence="2">
    <location>
        <begin position="1504"/>
        <end position="1514"/>
    </location>
</feature>
<feature type="region of interest" description="Disordered" evidence="2">
    <location>
        <begin position="1665"/>
        <end position="1720"/>
    </location>
</feature>
<evidence type="ECO:0000256" key="1">
    <source>
        <dbReference type="PROSITE-ProRule" id="PRU00042"/>
    </source>
</evidence>
<feature type="region of interest" description="Disordered" evidence="2">
    <location>
        <begin position="1250"/>
        <end position="1273"/>
    </location>
</feature>
<feature type="compositionally biased region" description="Low complexity" evidence="2">
    <location>
        <begin position="62"/>
        <end position="77"/>
    </location>
</feature>
<organism evidence="4 5">
    <name type="scientific">Caerostris darwini</name>
    <dbReference type="NCBI Taxonomy" id="1538125"/>
    <lineage>
        <taxon>Eukaryota</taxon>
        <taxon>Metazoa</taxon>
        <taxon>Ecdysozoa</taxon>
        <taxon>Arthropoda</taxon>
        <taxon>Chelicerata</taxon>
        <taxon>Arachnida</taxon>
        <taxon>Araneae</taxon>
        <taxon>Araneomorphae</taxon>
        <taxon>Entelegynae</taxon>
        <taxon>Araneoidea</taxon>
        <taxon>Araneidae</taxon>
        <taxon>Caerostris</taxon>
    </lineage>
</organism>
<feature type="compositionally biased region" description="Polar residues" evidence="2">
    <location>
        <begin position="1683"/>
        <end position="1698"/>
    </location>
</feature>
<feature type="compositionally biased region" description="Polar residues" evidence="2">
    <location>
        <begin position="1528"/>
        <end position="1549"/>
    </location>
</feature>
<evidence type="ECO:0000313" key="4">
    <source>
        <dbReference type="EMBL" id="GIY08653.1"/>
    </source>
</evidence>
<sequence length="1720" mass="191298">MHTDVPSKKPDSYKKVTGFKIRKKKPSKYPCCYCRKTFCSVKTMLAHKKATHKGKVHRLPLKSKAQSAGSQASAKIQNETRNGQTMRGKDQPIKKKQMNGKETRSDLRRKKSELDGERERLEYNKFLSKLAENIATNLLYNVDGRAEQLNLRESKITQSSVGDEILLRSFSDFDVQRPVDGIKVRPEPERDELSLFVTGLQKNTCLIKNGKNSNVTNVNESDMAIKNDTVVRIICVICKKIFENNAEFKLHFANNHPSVEPTQLCFEGTAEHPPHIPEEFKKRHNFSAEGLLSTSNNLVLSISPEKRCTKCNAMFDNRNDFYAHIFECGGPILRRRTKGWKDSVRLLRNGQKAAVHKFRGGWNRKVGFVQKKEFKNKKRCRRSPLTTKRKRVTVCSLCDQQFANDVRLKEHVLECCAKKKKDKHGEQRLNSRVSKNGRFSESPPLGSRNSGPSSHSAQNSTFPKSLKNKDANSQPIPAAEKIQSSLHNGEDSSEISIKPITSFDVRAFTDPTHINALRDVVKNISPLIKKTPSSFVIIDDPPKQSNVNLPKIQEVVKKITEYASSSNRKSGNQLPLGSLNETKESLQNSSQVSIQSKKTVSELQPEAEKQRRKRKPVKVYHNKPIITDDSLVHPPLLKNVSSLPKLHHVFKPIEDSQLNGSPQEKLRTKPVLETTENASVDLLENAKHKFPGATFLSQDETVNTNISEDRDSPTLEILVNSVNQSIENFDKPSLLDDVLPPSNVDSSENVSTSQNSSKNGLNFTLVIPTIEISSKESSSSVVDTLPLTTSVPVNSAKENVLINTIEKSNSMLNVSESSKHSLNNKNVYDEINSSISCGDKQSFQIISSPTQSISATFTSADRPANTVALSESAYPSIDSARNTASIGTEKEVTCLNENLLEGKTVEKISYVEKDIRDKNKMPPNSLSNAKNIKNETAKVDVEPTHALSLEENSRRDDTLDATDSVQDGSESILHAERGQVSENLPKNRKRSGRFSQNKNNEADSTDKNIKSGFVNSGKLRSFRMKKPNASLPEPSETTESKEVPATKRKEPIINSSVTETSQPYSEIVESDNDEKPIVKKPRQEIQCKNCLLNFSYVKNYKRHLDKCKGGLNLGVSEITVASTHTPVLQHLPKKDEVETSILNLYRHQVRQTRFIQESQKDNTGETEKSIYSKTCELCHKIFLNRCNFWKHQLNEHNICKPKICSDNTSTSKLGEESRDSSVNKVDSNPEECQFSEKDLAEALTVPAPENSSVTELKSEEMQTGINSPLNSTSCTPSEKLHFINGKITTSTPVAGSSSTPTSHNYKELLDASFLVLPSYGKGRGRKKKSSVCGEKEKGDDSSASFIEENKNSYSELKNNDNVNKKTHIITNSTILTDSEKSIINDLKSSNLVNKMRTTLSKSIHRFSNLKNIATPPATLNGAVESQDRQMNVALPGTSKTAVMSDAVNTVSKSSVTNETVQDSEVRQSAVLETPNPPNKGKKRPRISLPKQSTDSAKKKRELGTSLSKISSQGAEASKLSDDVKEGSISKSSHLTKAVAKNNSQKQNAPNPYVPKNKSVSRTPRTTPTPSRSVDSSPIGNKTRNVKALTCDNEPVASTSNLSKDRSKNASSMNLSHDLISEVDDSSDFKSSQLVKKKVCAICKQKFADTTARNLHMQLVHSRDKIRSEDLPAVPVKVEKTEKPTQSPKANRSSFQRQCSRPLPPLKRKYNKADKTPPSKK</sequence>
<feature type="region of interest" description="Disordered" evidence="2">
    <location>
        <begin position="1451"/>
        <end position="1612"/>
    </location>
</feature>
<accession>A0AAV4QG10</accession>
<feature type="compositionally biased region" description="Basic and acidic residues" evidence="2">
    <location>
        <begin position="87"/>
        <end position="113"/>
    </location>
</feature>
<feature type="region of interest" description="Disordered" evidence="2">
    <location>
        <begin position="424"/>
        <end position="473"/>
    </location>
</feature>
<feature type="region of interest" description="Disordered" evidence="2">
    <location>
        <begin position="1208"/>
        <end position="1230"/>
    </location>
</feature>
<keyword evidence="5" id="KW-1185">Reference proteome</keyword>
<evidence type="ECO:0000256" key="2">
    <source>
        <dbReference type="SAM" id="MobiDB-lite"/>
    </source>
</evidence>
<feature type="domain" description="C2H2-type" evidence="3">
    <location>
        <begin position="1637"/>
        <end position="1665"/>
    </location>
</feature>
<feature type="compositionally biased region" description="Polar residues" evidence="2">
    <location>
        <begin position="430"/>
        <end position="439"/>
    </location>
</feature>
<gene>
    <name evidence="4" type="primary">AVEN_139387_1</name>
    <name evidence="4" type="ORF">CDAR_405221</name>
</gene>
<feature type="compositionally biased region" description="Polar residues" evidence="2">
    <location>
        <begin position="585"/>
        <end position="602"/>
    </location>
</feature>
<feature type="domain" description="C2H2-type" evidence="3">
    <location>
        <begin position="1173"/>
        <end position="1201"/>
    </location>
</feature>
<feature type="region of interest" description="Disordered" evidence="2">
    <location>
        <begin position="51"/>
        <end position="113"/>
    </location>
</feature>
<evidence type="ECO:0000259" key="3">
    <source>
        <dbReference type="PROSITE" id="PS50157"/>
    </source>
</evidence>
<feature type="compositionally biased region" description="Basic and acidic residues" evidence="2">
    <location>
        <begin position="1000"/>
        <end position="1009"/>
    </location>
</feature>
<proteinExistence type="predicted"/>
<feature type="compositionally biased region" description="Polar residues" evidence="2">
    <location>
        <begin position="922"/>
        <end position="931"/>
    </location>
</feature>
<reference evidence="4 5" key="1">
    <citation type="submission" date="2021-06" db="EMBL/GenBank/DDBJ databases">
        <title>Caerostris darwini draft genome.</title>
        <authorList>
            <person name="Kono N."/>
            <person name="Arakawa K."/>
        </authorList>
    </citation>
    <scope>NUCLEOTIDE SEQUENCE [LARGE SCALE GENOMIC DNA]</scope>
</reference>
<comment type="caution">
    <text evidence="4">The sequence shown here is derived from an EMBL/GenBank/DDBJ whole genome shotgun (WGS) entry which is preliminary data.</text>
</comment>
<dbReference type="SMART" id="SM00355">
    <property type="entry name" value="ZnF_C2H2"/>
    <property type="match status" value="6"/>
</dbReference>
<name>A0AAV4QG10_9ARAC</name>
<feature type="compositionally biased region" description="Basic and acidic residues" evidence="2">
    <location>
        <begin position="1710"/>
        <end position="1720"/>
    </location>
</feature>
<feature type="region of interest" description="Disordered" evidence="2">
    <location>
        <begin position="1321"/>
        <end position="1346"/>
    </location>
</feature>
<dbReference type="InterPro" id="IPR013087">
    <property type="entry name" value="Znf_C2H2_type"/>
</dbReference>
<feature type="compositionally biased region" description="Low complexity" evidence="2">
    <location>
        <begin position="746"/>
        <end position="757"/>
    </location>
</feature>
<dbReference type="GO" id="GO:0008270">
    <property type="term" value="F:zinc ion binding"/>
    <property type="evidence" value="ECO:0007669"/>
    <property type="project" value="UniProtKB-KW"/>
</dbReference>
<keyword evidence="1" id="KW-0862">Zinc</keyword>
<feature type="compositionally biased region" description="Basic and acidic residues" evidence="2">
    <location>
        <begin position="1518"/>
        <end position="1527"/>
    </location>
</feature>